<name>A0AAW0ELV7_9TRYP</name>
<evidence type="ECO:0000313" key="2">
    <source>
        <dbReference type="EMBL" id="KAK7194374.1"/>
    </source>
</evidence>
<feature type="compositionally biased region" description="Low complexity" evidence="1">
    <location>
        <begin position="381"/>
        <end position="393"/>
    </location>
</feature>
<protein>
    <submittedName>
        <fullName evidence="2">Uncharacterized protein</fullName>
    </submittedName>
</protein>
<evidence type="ECO:0000313" key="3">
    <source>
        <dbReference type="Proteomes" id="UP001430356"/>
    </source>
</evidence>
<feature type="region of interest" description="Disordered" evidence="1">
    <location>
        <begin position="1"/>
        <end position="110"/>
    </location>
</feature>
<reference evidence="2 3" key="1">
    <citation type="journal article" date="2021" name="MBio">
        <title>A New Model Trypanosomatid, Novymonas esmeraldas: Genomic Perception of Its 'Candidatus Pandoraea novymonadis' Endosymbiont.</title>
        <authorList>
            <person name="Zakharova A."/>
            <person name="Saura A."/>
            <person name="Butenko A."/>
            <person name="Podesvova L."/>
            <person name="Warmusova S."/>
            <person name="Kostygov A.Y."/>
            <person name="Nenarokova A."/>
            <person name="Lukes J."/>
            <person name="Opperdoes F.R."/>
            <person name="Yurchenko V."/>
        </authorList>
    </citation>
    <scope>NUCLEOTIDE SEQUENCE [LARGE SCALE GENOMIC DNA]</scope>
    <source>
        <strain evidence="2 3">E262AT.01</strain>
    </source>
</reference>
<organism evidence="2 3">
    <name type="scientific">Novymonas esmeraldas</name>
    <dbReference type="NCBI Taxonomy" id="1808958"/>
    <lineage>
        <taxon>Eukaryota</taxon>
        <taxon>Discoba</taxon>
        <taxon>Euglenozoa</taxon>
        <taxon>Kinetoplastea</taxon>
        <taxon>Metakinetoplastina</taxon>
        <taxon>Trypanosomatida</taxon>
        <taxon>Trypanosomatidae</taxon>
        <taxon>Novymonas</taxon>
    </lineage>
</organism>
<feature type="compositionally biased region" description="Low complexity" evidence="1">
    <location>
        <begin position="612"/>
        <end position="624"/>
    </location>
</feature>
<dbReference type="Proteomes" id="UP001430356">
    <property type="component" value="Unassembled WGS sequence"/>
</dbReference>
<feature type="compositionally biased region" description="Polar residues" evidence="1">
    <location>
        <begin position="595"/>
        <end position="605"/>
    </location>
</feature>
<feature type="region of interest" description="Disordered" evidence="1">
    <location>
        <begin position="376"/>
        <end position="432"/>
    </location>
</feature>
<dbReference type="EMBL" id="JAECZO010000035">
    <property type="protein sequence ID" value="KAK7194374.1"/>
    <property type="molecule type" value="Genomic_DNA"/>
</dbReference>
<comment type="caution">
    <text evidence="2">The sequence shown here is derived from an EMBL/GenBank/DDBJ whole genome shotgun (WGS) entry which is preliminary data.</text>
</comment>
<keyword evidence="3" id="KW-1185">Reference proteome</keyword>
<feature type="compositionally biased region" description="Basic and acidic residues" evidence="1">
    <location>
        <begin position="398"/>
        <end position="407"/>
    </location>
</feature>
<evidence type="ECO:0000256" key="1">
    <source>
        <dbReference type="SAM" id="MobiDB-lite"/>
    </source>
</evidence>
<sequence length="705" mass="74966">MVKKTDSHARVLRPGESIALSGKSSEFEIVLFRPRHHDRAEPGSDSTPDAEVTAGSPLRDSSPLDGVGHTTGGKTRTAASGNGNELGHGEKKRSGVGHTMLRPPALGPRDAVGVVETDETAASPLVSRATGGGGDQGTATGDFAAGAPLFFDTTACIFYDELAKLDYVATGRTTADSKGLHYKPHLVVLGTEAAPGGYCNFNITRPDGESLGDGVDDVFEDDADVLVSRTSASNGPVTMAAADGIEVSLRRLSVCSGFLVSSTLFSKDTCLNRERNVFYMVRRPRSSTPICLVPLCVFGEPSMSCVALMVRKVRAHGETMWELVNVSEPLAYLDVKSLVLKLQERGLGDPAHFARDYELKTAAGRVGDGAAGGIEEDALTSSAQSSSSDLDISGSHRRLSDGLEQERSVTSVRASLSGERHYPQPPNRGGRSFSALLVDVPRVTREGRRQYNVGRSHFQTRLFDGDTSDEDEVLDDAMRAVVPCYTNASLVRYENGAYNVGSRVDNLVTHYVGHRETYALDAAAGQRALGGGRFGMSRDRLFPPLGAPRTRASAEWGTSLPVLDRCQLDGSEFAVRPELPADLLLTSQDRELGAGSQQHRSSFNGNPKKRQSAAGRVGRSSSFRGSGGHKSGKRLPSTRGGGKSGARTKKKAGGKKAASRSPESRVTNADAQRPSSSSSGRKLTAKKMQSRVSSAKSRAGSAKRK</sequence>
<dbReference type="AlphaFoldDB" id="A0AAW0ELV7"/>
<feature type="compositionally biased region" description="Basic residues" evidence="1">
    <location>
        <begin position="646"/>
        <end position="658"/>
    </location>
</feature>
<accession>A0AAW0ELV7</accession>
<feature type="compositionally biased region" description="Low complexity" evidence="1">
    <location>
        <begin position="690"/>
        <end position="705"/>
    </location>
</feature>
<feature type="compositionally biased region" description="Polar residues" evidence="1">
    <location>
        <begin position="664"/>
        <end position="681"/>
    </location>
</feature>
<feature type="region of interest" description="Disordered" evidence="1">
    <location>
        <begin position="592"/>
        <end position="705"/>
    </location>
</feature>
<gene>
    <name evidence="2" type="ORF">NESM_000353400</name>
</gene>
<feature type="compositionally biased region" description="Polar residues" evidence="1">
    <location>
        <begin position="72"/>
        <end position="83"/>
    </location>
</feature>
<proteinExistence type="predicted"/>